<dbReference type="RefSeq" id="WP_016124055.1">
    <property type="nucleotide sequence ID" value="NZ_KB976851.1"/>
</dbReference>
<organism evidence="2 3">
    <name type="scientific">Bacillus cereus VD184</name>
    <dbReference type="NCBI Taxonomy" id="1053242"/>
    <lineage>
        <taxon>Bacteria</taxon>
        <taxon>Bacillati</taxon>
        <taxon>Bacillota</taxon>
        <taxon>Bacilli</taxon>
        <taxon>Bacillales</taxon>
        <taxon>Bacillaceae</taxon>
        <taxon>Bacillus</taxon>
        <taxon>Bacillus cereus group</taxon>
    </lineage>
</organism>
<proteinExistence type="predicted"/>
<feature type="region of interest" description="Disordered" evidence="1">
    <location>
        <begin position="61"/>
        <end position="98"/>
    </location>
</feature>
<protein>
    <submittedName>
        <fullName evidence="2">Cytoplasmic protein</fullName>
    </submittedName>
</protein>
<sequence length="137" mass="15559">MNNDAKGLTFLTLSLLFLWLVFDDFVGKKRISKLAQMMTPDLNMPSVGDVANKVADEAKESVKETVKDTREAQKEADKKVTDGLLKTPKDATDKQKDTINKLKEAEKKRKETGAYKDKGWLGYSWEDLVNDVKGWFK</sequence>
<comment type="caution">
    <text evidence="2">The sequence shown here is derived from an EMBL/GenBank/DDBJ whole genome shotgun (WGS) entry which is preliminary data.</text>
</comment>
<dbReference type="AlphaFoldDB" id="A0A9W5R0T2"/>
<evidence type="ECO:0000313" key="3">
    <source>
        <dbReference type="Proteomes" id="UP000014028"/>
    </source>
</evidence>
<dbReference type="Proteomes" id="UP000014028">
    <property type="component" value="Unassembled WGS sequence"/>
</dbReference>
<name>A0A9W5R0T2_BACCE</name>
<gene>
    <name evidence="2" type="ORF">IKC_06563</name>
</gene>
<reference evidence="2 3" key="1">
    <citation type="submission" date="2012-12" db="EMBL/GenBank/DDBJ databases">
        <title>The Genome Sequence of Bacillus cereus VD184.</title>
        <authorList>
            <consortium name="The Broad Institute Genome Sequencing Platform"/>
            <consortium name="The Broad Institute Genome Sequencing Center for Infectious Disease"/>
            <person name="Feldgarden M."/>
            <person name="Van der Auwera G.A."/>
            <person name="Mahillon J."/>
            <person name="Duprez V."/>
            <person name="Timmery S."/>
            <person name="Mattelet C."/>
            <person name="Dierick K."/>
            <person name="Sun M."/>
            <person name="Yu Z."/>
            <person name="Zhu L."/>
            <person name="Hu X."/>
            <person name="Shank E.B."/>
            <person name="Swiecicka I."/>
            <person name="Hansen B.M."/>
            <person name="Andrup L."/>
            <person name="Walker B."/>
            <person name="Young S.K."/>
            <person name="Zeng Q."/>
            <person name="Gargeya S."/>
            <person name="Fitzgerald M."/>
            <person name="Haas B."/>
            <person name="Abouelleil A."/>
            <person name="Alvarado L."/>
            <person name="Arachchi H.M."/>
            <person name="Berlin A.M."/>
            <person name="Chapman S.B."/>
            <person name="Dewar J."/>
            <person name="Goldberg J."/>
            <person name="Griggs A."/>
            <person name="Gujja S."/>
            <person name="Hansen M."/>
            <person name="Howarth C."/>
            <person name="Imamovic A."/>
            <person name="Larimer J."/>
            <person name="McCowan C."/>
            <person name="Murphy C."/>
            <person name="Neiman D."/>
            <person name="Pearson M."/>
            <person name="Priest M."/>
            <person name="Roberts A."/>
            <person name="Saif S."/>
            <person name="Shea T."/>
            <person name="Sisk P."/>
            <person name="Sykes S."/>
            <person name="Wortman J."/>
            <person name="Nusbaum C."/>
            <person name="Birren B."/>
        </authorList>
    </citation>
    <scope>NUCLEOTIDE SEQUENCE [LARGE SCALE GENOMIC DNA]</scope>
    <source>
        <strain evidence="2 3">VD184</strain>
    </source>
</reference>
<accession>A0A9W5R0T2</accession>
<dbReference type="EMBL" id="AHFK01000112">
    <property type="protein sequence ID" value="EOQ01055.1"/>
    <property type="molecule type" value="Genomic_DNA"/>
</dbReference>
<evidence type="ECO:0000313" key="2">
    <source>
        <dbReference type="EMBL" id="EOQ01055.1"/>
    </source>
</evidence>
<evidence type="ECO:0000256" key="1">
    <source>
        <dbReference type="SAM" id="MobiDB-lite"/>
    </source>
</evidence>